<organism evidence="2 3">
    <name type="scientific">Compostimonas suwonensis</name>
    <dbReference type="NCBI Taxonomy" id="1048394"/>
    <lineage>
        <taxon>Bacteria</taxon>
        <taxon>Bacillati</taxon>
        <taxon>Actinomycetota</taxon>
        <taxon>Actinomycetes</taxon>
        <taxon>Micrococcales</taxon>
        <taxon>Microbacteriaceae</taxon>
        <taxon>Compostimonas</taxon>
    </lineage>
</organism>
<name>A0A2M9BCA6_9MICO</name>
<gene>
    <name evidence="2" type="ORF">CLV54_2923</name>
</gene>
<dbReference type="RefSeq" id="WP_100345688.1">
    <property type="nucleotide sequence ID" value="NZ_PGFB01000005.1"/>
</dbReference>
<dbReference type="EMBL" id="PGFB01000005">
    <property type="protein sequence ID" value="PJJ55576.1"/>
    <property type="molecule type" value="Genomic_DNA"/>
</dbReference>
<proteinExistence type="predicted"/>
<sequence length="65" mass="7287">MRPATVWAMIFVLALAVAVAIPVWIVRLAAIVLMVWALGTLGWLALRDRFRGGAPRQPARARRHR</sequence>
<protein>
    <submittedName>
        <fullName evidence="2">Uncharacterized protein</fullName>
    </submittedName>
</protein>
<evidence type="ECO:0000313" key="2">
    <source>
        <dbReference type="EMBL" id="PJJ55576.1"/>
    </source>
</evidence>
<feature type="transmembrane region" description="Helical" evidence="1">
    <location>
        <begin position="30"/>
        <end position="46"/>
    </location>
</feature>
<dbReference type="AlphaFoldDB" id="A0A2M9BCA6"/>
<comment type="caution">
    <text evidence="2">The sequence shown here is derived from an EMBL/GenBank/DDBJ whole genome shotgun (WGS) entry which is preliminary data.</text>
</comment>
<accession>A0A2M9BCA6</accession>
<reference evidence="2 3" key="1">
    <citation type="submission" date="2017-11" db="EMBL/GenBank/DDBJ databases">
        <title>Genomic Encyclopedia of Archaeal and Bacterial Type Strains, Phase II (KMG-II): From Individual Species to Whole Genera.</title>
        <authorList>
            <person name="Goeker M."/>
        </authorList>
    </citation>
    <scope>NUCLEOTIDE SEQUENCE [LARGE SCALE GENOMIC DNA]</scope>
    <source>
        <strain evidence="2 3">DSM 25625</strain>
    </source>
</reference>
<dbReference type="Proteomes" id="UP000230161">
    <property type="component" value="Unassembled WGS sequence"/>
</dbReference>
<keyword evidence="1" id="KW-0472">Membrane</keyword>
<keyword evidence="3" id="KW-1185">Reference proteome</keyword>
<evidence type="ECO:0000313" key="3">
    <source>
        <dbReference type="Proteomes" id="UP000230161"/>
    </source>
</evidence>
<keyword evidence="1" id="KW-1133">Transmembrane helix</keyword>
<keyword evidence="1" id="KW-0812">Transmembrane</keyword>
<evidence type="ECO:0000256" key="1">
    <source>
        <dbReference type="SAM" id="Phobius"/>
    </source>
</evidence>